<comment type="similarity">
    <text evidence="1 3">Belongs to the pirin family.</text>
</comment>
<dbReference type="Pfam" id="PF05726">
    <property type="entry name" value="Pirin_C"/>
    <property type="match status" value="1"/>
</dbReference>
<keyword evidence="2" id="KW-0479">Metal-binding</keyword>
<dbReference type="CDD" id="cd02247">
    <property type="entry name" value="cupin_pirin_C"/>
    <property type="match status" value="1"/>
</dbReference>
<dbReference type="InterPro" id="IPR011051">
    <property type="entry name" value="RmlC_Cupin_sf"/>
</dbReference>
<keyword evidence="7" id="KW-1185">Reference proteome</keyword>
<dbReference type="InterPro" id="IPR008778">
    <property type="entry name" value="Pirin_C_dom"/>
</dbReference>
<dbReference type="EMBL" id="CP014229">
    <property type="protein sequence ID" value="AMD89882.1"/>
    <property type="molecule type" value="Genomic_DNA"/>
</dbReference>
<dbReference type="AlphaFoldDB" id="A0A0X8JJM6"/>
<dbReference type="Proteomes" id="UP000069241">
    <property type="component" value="Chromosome"/>
</dbReference>
<comment type="cofactor">
    <cofactor evidence="2">
        <name>Fe cation</name>
        <dbReference type="ChEBI" id="CHEBI:24875"/>
    </cofactor>
    <text evidence="2">Binds 1 Fe cation per subunit.</text>
</comment>
<feature type="binding site" evidence="2">
    <location>
        <position position="105"/>
    </location>
    <ligand>
        <name>Fe cation</name>
        <dbReference type="ChEBI" id="CHEBI:24875"/>
    </ligand>
</feature>
<dbReference type="CDD" id="cd02909">
    <property type="entry name" value="cupin_pirin_N"/>
    <property type="match status" value="1"/>
</dbReference>
<feature type="binding site" evidence="2">
    <location>
        <position position="61"/>
    </location>
    <ligand>
        <name>Fe cation</name>
        <dbReference type="ChEBI" id="CHEBI:24875"/>
    </ligand>
</feature>
<dbReference type="KEGG" id="dfi:AXF13_07000"/>
<evidence type="ECO:0000259" key="5">
    <source>
        <dbReference type="Pfam" id="PF05726"/>
    </source>
</evidence>
<feature type="domain" description="Pirin N-terminal" evidence="4">
    <location>
        <begin position="22"/>
        <end position="120"/>
    </location>
</feature>
<dbReference type="InterPro" id="IPR014710">
    <property type="entry name" value="RmlC-like_jellyroll"/>
</dbReference>
<dbReference type="InterPro" id="IPR003829">
    <property type="entry name" value="Pirin_N_dom"/>
</dbReference>
<feature type="binding site" evidence="2">
    <location>
        <position position="59"/>
    </location>
    <ligand>
        <name>Fe cation</name>
        <dbReference type="ChEBI" id="CHEBI:24875"/>
    </ligand>
</feature>
<evidence type="ECO:0000313" key="7">
    <source>
        <dbReference type="Proteomes" id="UP000069241"/>
    </source>
</evidence>
<reference evidence="7" key="1">
    <citation type="submission" date="2016-02" db="EMBL/GenBank/DDBJ databases">
        <authorList>
            <person name="Holder M.E."/>
            <person name="Ajami N.J."/>
            <person name="Petrosino J.F."/>
        </authorList>
    </citation>
    <scope>NUCLEOTIDE SEQUENCE [LARGE SCALE GENOMIC DNA]</scope>
    <source>
        <strain evidence="7">CCUG 45958</strain>
    </source>
</reference>
<evidence type="ECO:0000259" key="4">
    <source>
        <dbReference type="Pfam" id="PF02678"/>
    </source>
</evidence>
<dbReference type="PANTHER" id="PTHR13903">
    <property type="entry name" value="PIRIN-RELATED"/>
    <property type="match status" value="1"/>
</dbReference>
<keyword evidence="2" id="KW-0408">Iron</keyword>
<dbReference type="SUPFAM" id="SSF51182">
    <property type="entry name" value="RmlC-like cupins"/>
    <property type="match status" value="1"/>
</dbReference>
<evidence type="ECO:0000313" key="6">
    <source>
        <dbReference type="EMBL" id="AMD89882.1"/>
    </source>
</evidence>
<dbReference type="RefSeq" id="WP_062252193.1">
    <property type="nucleotide sequence ID" value="NZ_CP014229.1"/>
</dbReference>
<dbReference type="InterPro" id="IPR012093">
    <property type="entry name" value="Pirin"/>
</dbReference>
<name>A0A0X8JJM6_9BACT</name>
<accession>A0A0X8JJM6</accession>
<evidence type="ECO:0000256" key="1">
    <source>
        <dbReference type="ARBA" id="ARBA00008416"/>
    </source>
</evidence>
<feature type="domain" description="Pirin C-terminal" evidence="5">
    <location>
        <begin position="175"/>
        <end position="276"/>
    </location>
</feature>
<proteinExistence type="inferred from homology"/>
<dbReference type="Pfam" id="PF02678">
    <property type="entry name" value="Pirin"/>
    <property type="match status" value="1"/>
</dbReference>
<feature type="binding site" evidence="2">
    <location>
        <position position="103"/>
    </location>
    <ligand>
        <name>Fe cation</name>
        <dbReference type="ChEBI" id="CHEBI:24875"/>
    </ligand>
</feature>
<dbReference type="Gene3D" id="2.60.120.10">
    <property type="entry name" value="Jelly Rolls"/>
    <property type="match status" value="2"/>
</dbReference>
<dbReference type="PIRSF" id="PIRSF006232">
    <property type="entry name" value="Pirin"/>
    <property type="match status" value="1"/>
</dbReference>
<dbReference type="PANTHER" id="PTHR13903:SF8">
    <property type="entry name" value="PIRIN"/>
    <property type="match status" value="1"/>
</dbReference>
<organism evidence="6 7">
    <name type="scientific">Desulfovibrio fairfieldensis</name>
    <dbReference type="NCBI Taxonomy" id="44742"/>
    <lineage>
        <taxon>Bacteria</taxon>
        <taxon>Pseudomonadati</taxon>
        <taxon>Thermodesulfobacteriota</taxon>
        <taxon>Desulfovibrionia</taxon>
        <taxon>Desulfovibrionales</taxon>
        <taxon>Desulfovibrionaceae</taxon>
        <taxon>Desulfovibrio</taxon>
    </lineage>
</organism>
<sequence length="288" mass="31622">MKYRTIKSDVTGHPAIDGAGVHLVRVLGSPTVRSFDPFLMLDAFDSRNPADYIKGFPMHPHRGIETFTYLIQGEIDHKDSLGNSGKILDGCCQWMTAGSGILHQEMPQASDRILGLQLWINLPRKDKMVEPKYRDITVDMVPKVEEEAGTVAVVAGRYKNVEGATKGDYVDVRFLDMTLKPGYTWTVETKPSHTVFAYLVEGTCALTENNAMLSAKHAYLFTEGDAVALTGGLEGARLVLVSGKPLHEAVAWGGPIVMNSEDELREAFQELEDGTFIKHAKKTAGARA</sequence>
<evidence type="ECO:0000256" key="3">
    <source>
        <dbReference type="RuleBase" id="RU003457"/>
    </source>
</evidence>
<dbReference type="STRING" id="44742.AXF13_07000"/>
<gene>
    <name evidence="6" type="ORF">AXF13_07000</name>
</gene>
<protein>
    <submittedName>
        <fullName evidence="6">Pirin</fullName>
    </submittedName>
</protein>
<dbReference type="GO" id="GO:0046872">
    <property type="term" value="F:metal ion binding"/>
    <property type="evidence" value="ECO:0007669"/>
    <property type="project" value="UniProtKB-KW"/>
</dbReference>
<evidence type="ECO:0000256" key="2">
    <source>
        <dbReference type="PIRSR" id="PIRSR006232-1"/>
    </source>
</evidence>